<organism evidence="1 2">
    <name type="scientific">Brassica carinata</name>
    <name type="common">Ethiopian mustard</name>
    <name type="synonym">Abyssinian cabbage</name>
    <dbReference type="NCBI Taxonomy" id="52824"/>
    <lineage>
        <taxon>Eukaryota</taxon>
        <taxon>Viridiplantae</taxon>
        <taxon>Streptophyta</taxon>
        <taxon>Embryophyta</taxon>
        <taxon>Tracheophyta</taxon>
        <taxon>Spermatophyta</taxon>
        <taxon>Magnoliopsida</taxon>
        <taxon>eudicotyledons</taxon>
        <taxon>Gunneridae</taxon>
        <taxon>Pentapetalae</taxon>
        <taxon>rosids</taxon>
        <taxon>malvids</taxon>
        <taxon>Brassicales</taxon>
        <taxon>Brassicaceae</taxon>
        <taxon>Brassiceae</taxon>
        <taxon>Brassica</taxon>
    </lineage>
</organism>
<protein>
    <submittedName>
        <fullName evidence="1">Uncharacterized protein</fullName>
    </submittedName>
</protein>
<comment type="caution">
    <text evidence="1">The sequence shown here is derived from an EMBL/GenBank/DDBJ whole genome shotgun (WGS) entry which is preliminary data.</text>
</comment>
<gene>
    <name evidence="1" type="ORF">Bca52824_046916</name>
</gene>
<sequence length="137" mass="15879">MKGHHLRRRTLTSSHGDSNFFPSSPAKNIVIISDEAHRFSNDAISIHFEQYKNLRKVTLWEIQYLIRMFVFKSVIEMSLLVKLCEDINTMENSVPEILALPELKYPIRSEPKPRVTINQYSSAAYIKTFSVFSSQKS</sequence>
<dbReference type="AlphaFoldDB" id="A0A8X7UQQ0"/>
<dbReference type="OrthoDB" id="10357130at2759"/>
<name>A0A8X7UQQ0_BRACI</name>
<accession>A0A8X7UQQ0</accession>
<keyword evidence="2" id="KW-1185">Reference proteome</keyword>
<proteinExistence type="predicted"/>
<dbReference type="EMBL" id="JAAMPC010000010">
    <property type="protein sequence ID" value="KAG2287312.1"/>
    <property type="molecule type" value="Genomic_DNA"/>
</dbReference>
<evidence type="ECO:0000313" key="1">
    <source>
        <dbReference type="EMBL" id="KAG2287312.1"/>
    </source>
</evidence>
<reference evidence="1 2" key="1">
    <citation type="submission" date="2020-02" db="EMBL/GenBank/DDBJ databases">
        <authorList>
            <person name="Ma Q."/>
            <person name="Huang Y."/>
            <person name="Song X."/>
            <person name="Pei D."/>
        </authorList>
    </citation>
    <scope>NUCLEOTIDE SEQUENCE [LARGE SCALE GENOMIC DNA]</scope>
    <source>
        <strain evidence="1">Sxm20200214</strain>
        <tissue evidence="1">Leaf</tissue>
    </source>
</reference>
<dbReference type="Proteomes" id="UP000886595">
    <property type="component" value="Unassembled WGS sequence"/>
</dbReference>
<evidence type="ECO:0000313" key="2">
    <source>
        <dbReference type="Proteomes" id="UP000886595"/>
    </source>
</evidence>